<sequence length="33" mass="3706">LYLILVVSLLVLLIIAFANIYAPIQTSLYVPEE</sequence>
<dbReference type="AlphaFoldDB" id="X1H656"/>
<gene>
    <name evidence="1" type="ORF">S03H2_39928</name>
</gene>
<accession>X1H656</accession>
<proteinExistence type="predicted"/>
<protein>
    <submittedName>
        <fullName evidence="1">Uncharacterized protein</fullName>
    </submittedName>
</protein>
<comment type="caution">
    <text evidence="1">The sequence shown here is derived from an EMBL/GenBank/DDBJ whole genome shotgun (WGS) entry which is preliminary data.</text>
</comment>
<evidence type="ECO:0000313" key="1">
    <source>
        <dbReference type="EMBL" id="GAH52535.1"/>
    </source>
</evidence>
<organism evidence="1">
    <name type="scientific">marine sediment metagenome</name>
    <dbReference type="NCBI Taxonomy" id="412755"/>
    <lineage>
        <taxon>unclassified sequences</taxon>
        <taxon>metagenomes</taxon>
        <taxon>ecological metagenomes</taxon>
    </lineage>
</organism>
<feature type="non-terminal residue" evidence="1">
    <location>
        <position position="1"/>
    </location>
</feature>
<dbReference type="EMBL" id="BARU01024720">
    <property type="protein sequence ID" value="GAH52535.1"/>
    <property type="molecule type" value="Genomic_DNA"/>
</dbReference>
<reference evidence="1" key="1">
    <citation type="journal article" date="2014" name="Front. Microbiol.">
        <title>High frequency of phylogenetically diverse reductive dehalogenase-homologous genes in deep subseafloor sedimentary metagenomes.</title>
        <authorList>
            <person name="Kawai M."/>
            <person name="Futagami T."/>
            <person name="Toyoda A."/>
            <person name="Takaki Y."/>
            <person name="Nishi S."/>
            <person name="Hori S."/>
            <person name="Arai W."/>
            <person name="Tsubouchi T."/>
            <person name="Morono Y."/>
            <person name="Uchiyama I."/>
            <person name="Ito T."/>
            <person name="Fujiyama A."/>
            <person name="Inagaki F."/>
            <person name="Takami H."/>
        </authorList>
    </citation>
    <scope>NUCLEOTIDE SEQUENCE</scope>
    <source>
        <strain evidence="1">Expedition CK06-06</strain>
    </source>
</reference>
<name>X1H656_9ZZZZ</name>